<organism evidence="1 2">
    <name type="scientific">Clostridium aceticum</name>
    <dbReference type="NCBI Taxonomy" id="84022"/>
    <lineage>
        <taxon>Bacteria</taxon>
        <taxon>Bacillati</taxon>
        <taxon>Bacillota</taxon>
        <taxon>Clostridia</taxon>
        <taxon>Eubacteriales</taxon>
        <taxon>Clostridiaceae</taxon>
        <taxon>Clostridium</taxon>
    </lineage>
</organism>
<dbReference type="PROSITE" id="PS50076">
    <property type="entry name" value="DNAJ_2"/>
    <property type="match status" value="1"/>
</dbReference>
<dbReference type="OrthoDB" id="9779889at2"/>
<reference evidence="1 2" key="1">
    <citation type="submission" date="2014-10" db="EMBL/GenBank/DDBJ databases">
        <title>Genome sequence of Clostridium aceticum DSM 1496.</title>
        <authorList>
            <person name="Poehlein A."/>
            <person name="Schiel-Bengelsdorf B."/>
            <person name="Gottschalk G."/>
            <person name="Duerre P."/>
            <person name="Daniel R."/>
        </authorList>
    </citation>
    <scope>NUCLEOTIDE SEQUENCE [LARGE SCALE GENOMIC DNA]</scope>
    <source>
        <strain evidence="1 2">DSM 1496</strain>
    </source>
</reference>
<keyword evidence="2" id="KW-1185">Reference proteome</keyword>
<dbReference type="STRING" id="84022.CACET_c35670"/>
<dbReference type="GO" id="GO:0042026">
    <property type="term" value="P:protein refolding"/>
    <property type="evidence" value="ECO:0007669"/>
    <property type="project" value="TreeGrafter"/>
</dbReference>
<dbReference type="AlphaFoldDB" id="A0A0D8I5V3"/>
<dbReference type="GO" id="GO:0051082">
    <property type="term" value="F:unfolded protein binding"/>
    <property type="evidence" value="ECO:0007669"/>
    <property type="project" value="TreeGrafter"/>
</dbReference>
<dbReference type="Gene3D" id="1.10.287.110">
    <property type="entry name" value="DnaJ domain"/>
    <property type="match status" value="1"/>
</dbReference>
<dbReference type="PRINTS" id="PR00625">
    <property type="entry name" value="JDOMAIN"/>
</dbReference>
<accession>A0A0D8I5V3</accession>
<dbReference type="InterPro" id="IPR001623">
    <property type="entry name" value="DnaJ_domain"/>
</dbReference>
<dbReference type="Proteomes" id="UP000035704">
    <property type="component" value="Chromosome"/>
</dbReference>
<dbReference type="GO" id="GO:0005737">
    <property type="term" value="C:cytoplasm"/>
    <property type="evidence" value="ECO:0007669"/>
    <property type="project" value="TreeGrafter"/>
</dbReference>
<dbReference type="PATRIC" id="fig|84022.5.peg.2215"/>
<dbReference type="PANTHER" id="PTHR43096">
    <property type="entry name" value="DNAJ HOMOLOG 1, MITOCHONDRIAL-RELATED"/>
    <property type="match status" value="1"/>
</dbReference>
<sequence>MRLIKKFLGEILRGIAKVIGTIIDSLVQLIENMVLFVGSFFKGCLALMSMGGCLFFLIFANLGFRILMNSMGLSILLFLLVFLMFGGKFVSYLKYLKYITTEFLYNTANYLIDGTNHQYKAFNEYKAAYKKAEEDKIREQQRRYYEQQRKWEEGCKQQWYQQNHQSGQRTYGGYSNQGSYGHSFVNPTVEFKNRYERSCDILGVAYDADKTQIKSAYRKKAKEYHPDLCKAPNATKIFQEITAAYEFLSDDNIQQYKNIN</sequence>
<dbReference type="EMBL" id="CP009687">
    <property type="protein sequence ID" value="AKL96998.1"/>
    <property type="molecule type" value="Genomic_DNA"/>
</dbReference>
<dbReference type="KEGG" id="cace:CACET_c35670"/>
<dbReference type="Pfam" id="PF00226">
    <property type="entry name" value="DnaJ"/>
    <property type="match status" value="1"/>
</dbReference>
<dbReference type="PANTHER" id="PTHR43096:SF10">
    <property type="entry name" value="CHAPERONE PROTEIN DNAJ A6, CHLOROPLASTIC"/>
    <property type="match status" value="1"/>
</dbReference>
<proteinExistence type="predicted"/>
<evidence type="ECO:0000313" key="2">
    <source>
        <dbReference type="Proteomes" id="UP000035704"/>
    </source>
</evidence>
<evidence type="ECO:0000313" key="1">
    <source>
        <dbReference type="EMBL" id="AKL96998.1"/>
    </source>
</evidence>
<gene>
    <name evidence="1" type="primary">dnaJ2</name>
    <name evidence="1" type="ORF">CACET_c35670</name>
</gene>
<name>A0A0D8I5V3_9CLOT</name>
<dbReference type="CDD" id="cd06257">
    <property type="entry name" value="DnaJ"/>
    <property type="match status" value="1"/>
</dbReference>
<protein>
    <submittedName>
        <fullName evidence="1">Chaperone protein DnaJ</fullName>
    </submittedName>
</protein>
<dbReference type="InterPro" id="IPR036869">
    <property type="entry name" value="J_dom_sf"/>
</dbReference>
<dbReference type="RefSeq" id="WP_044826308.1">
    <property type="nucleotide sequence ID" value="NZ_CP009687.1"/>
</dbReference>
<dbReference type="SMART" id="SM00271">
    <property type="entry name" value="DnaJ"/>
    <property type="match status" value="1"/>
</dbReference>
<dbReference type="SUPFAM" id="SSF46565">
    <property type="entry name" value="Chaperone J-domain"/>
    <property type="match status" value="1"/>
</dbReference>